<accession>A0ABP9Q2M0</accession>
<keyword evidence="2" id="KW-0378">Hydrolase</keyword>
<dbReference type="PRINTS" id="PR00412">
    <property type="entry name" value="EPOXHYDRLASE"/>
</dbReference>
<dbReference type="InterPro" id="IPR050228">
    <property type="entry name" value="Carboxylesterase_BioH"/>
</dbReference>
<dbReference type="InterPro" id="IPR000073">
    <property type="entry name" value="AB_hydrolase_1"/>
</dbReference>
<dbReference type="Gene3D" id="3.40.50.1820">
    <property type="entry name" value="alpha/beta hydrolase"/>
    <property type="match status" value="1"/>
</dbReference>
<dbReference type="SUPFAM" id="SSF53474">
    <property type="entry name" value="alpha/beta-Hydrolases"/>
    <property type="match status" value="1"/>
</dbReference>
<keyword evidence="3" id="KW-1185">Reference proteome</keyword>
<dbReference type="InterPro" id="IPR029058">
    <property type="entry name" value="AB_hydrolase_fold"/>
</dbReference>
<protein>
    <submittedName>
        <fullName evidence="2">Alpha/beta hydrolase</fullName>
    </submittedName>
</protein>
<comment type="caution">
    <text evidence="2">The sequence shown here is derived from an EMBL/GenBank/DDBJ whole genome shotgun (WGS) entry which is preliminary data.</text>
</comment>
<evidence type="ECO:0000313" key="3">
    <source>
        <dbReference type="Proteomes" id="UP001428817"/>
    </source>
</evidence>
<dbReference type="Pfam" id="PF00561">
    <property type="entry name" value="Abhydrolase_1"/>
    <property type="match status" value="1"/>
</dbReference>
<dbReference type="InterPro" id="IPR000639">
    <property type="entry name" value="Epox_hydrolase-like"/>
</dbReference>
<feature type="domain" description="AB hydrolase-1" evidence="1">
    <location>
        <begin position="35"/>
        <end position="270"/>
    </location>
</feature>
<organism evidence="2 3">
    <name type="scientific">Pseudonocardia eucalypti</name>
    <dbReference type="NCBI Taxonomy" id="648755"/>
    <lineage>
        <taxon>Bacteria</taxon>
        <taxon>Bacillati</taxon>
        <taxon>Actinomycetota</taxon>
        <taxon>Actinomycetes</taxon>
        <taxon>Pseudonocardiales</taxon>
        <taxon>Pseudonocardiaceae</taxon>
        <taxon>Pseudonocardia</taxon>
    </lineage>
</organism>
<evidence type="ECO:0000259" key="1">
    <source>
        <dbReference type="Pfam" id="PF00561"/>
    </source>
</evidence>
<dbReference type="RefSeq" id="WP_185064135.1">
    <property type="nucleotide sequence ID" value="NZ_BAABJP010000010.1"/>
</dbReference>
<dbReference type="Proteomes" id="UP001428817">
    <property type="component" value="Unassembled WGS sequence"/>
</dbReference>
<gene>
    <name evidence="2" type="ORF">GCM10023321_31130</name>
</gene>
<dbReference type="PRINTS" id="PR00111">
    <property type="entry name" value="ABHYDROLASE"/>
</dbReference>
<dbReference type="EMBL" id="BAABJP010000010">
    <property type="protein sequence ID" value="GAA5156109.1"/>
    <property type="molecule type" value="Genomic_DNA"/>
</dbReference>
<proteinExistence type="predicted"/>
<dbReference type="PANTHER" id="PTHR43194">
    <property type="entry name" value="HYDROLASE ALPHA/BETA FOLD FAMILY"/>
    <property type="match status" value="1"/>
</dbReference>
<name>A0ABP9Q2M0_9PSEU</name>
<evidence type="ECO:0000313" key="2">
    <source>
        <dbReference type="EMBL" id="GAA5156109.1"/>
    </source>
</evidence>
<dbReference type="GO" id="GO:0016787">
    <property type="term" value="F:hydrolase activity"/>
    <property type="evidence" value="ECO:0007669"/>
    <property type="project" value="UniProtKB-KW"/>
</dbReference>
<dbReference type="PANTHER" id="PTHR43194:SF2">
    <property type="entry name" value="PEROXISOMAL MEMBRANE PROTEIN LPX1"/>
    <property type="match status" value="1"/>
</dbReference>
<reference evidence="3" key="1">
    <citation type="journal article" date="2019" name="Int. J. Syst. Evol. Microbiol.">
        <title>The Global Catalogue of Microorganisms (GCM) 10K type strain sequencing project: providing services to taxonomists for standard genome sequencing and annotation.</title>
        <authorList>
            <consortium name="The Broad Institute Genomics Platform"/>
            <consortium name="The Broad Institute Genome Sequencing Center for Infectious Disease"/>
            <person name="Wu L."/>
            <person name="Ma J."/>
        </authorList>
    </citation>
    <scope>NUCLEOTIDE SEQUENCE [LARGE SCALE GENOMIC DNA]</scope>
    <source>
        <strain evidence="3">JCM 18303</strain>
    </source>
</reference>
<sequence length="294" mass="32263">MVSQPQEVNFTGAGVRIAAHRWDPAPDGPRHGVALLLHGGGQTRHSWQRTGQRLAEHGWVAVAPDCRGHGDTDWSPDGDYSLHLMVDDLRAVTTAMGERPVLVGASMGGITALLAQGADPLFARALVLVDVTPTMEPDGTEEIARFMLSGMDGFASLEEAAEAVVAYNPHRQRPPHPDGLRKNLRHRDGRWYWHWDPRFLTSHGLDDDRHEMLTETLAQTARAAARSVDIPTLLVRGAQSRVVSPEGARELRELIPSAQRYDVSDAGHMVAGDDNDVFCAGVLDFLRTDVLREN</sequence>